<evidence type="ECO:0000313" key="2">
    <source>
        <dbReference type="EMBL" id="CAA9387409.1"/>
    </source>
</evidence>
<evidence type="ECO:0000256" key="1">
    <source>
        <dbReference type="SAM" id="MobiDB-lite"/>
    </source>
</evidence>
<feature type="compositionally biased region" description="Basic residues" evidence="1">
    <location>
        <begin position="34"/>
        <end position="44"/>
    </location>
</feature>
<protein>
    <submittedName>
        <fullName evidence="2">XoxI</fullName>
    </submittedName>
</protein>
<dbReference type="AlphaFoldDB" id="A0A6J4NLH3"/>
<feature type="region of interest" description="Disordered" evidence="1">
    <location>
        <begin position="126"/>
        <end position="148"/>
    </location>
</feature>
<organism evidence="2">
    <name type="scientific">uncultured Ramlibacter sp</name>
    <dbReference type="NCBI Taxonomy" id="260755"/>
    <lineage>
        <taxon>Bacteria</taxon>
        <taxon>Pseudomonadati</taxon>
        <taxon>Pseudomonadota</taxon>
        <taxon>Betaproteobacteria</taxon>
        <taxon>Burkholderiales</taxon>
        <taxon>Comamonadaceae</taxon>
        <taxon>Ramlibacter</taxon>
        <taxon>environmental samples</taxon>
    </lineage>
</organism>
<feature type="non-terminal residue" evidence="2">
    <location>
        <position position="1"/>
    </location>
</feature>
<proteinExistence type="predicted"/>
<sequence>GARLRLHGDRCARRVGLGPHPRLQRHAAVEPRCRRQPHRKRRAARQGGLRAQLPHPRRRPDPRAAAGAFGLRLQLHLLDPGKPNGRGELHRDPEADAHHRWGPLVCRVERRVRLRGAARARTLRADRPGRVPERLQRAQAPLQRQFAV</sequence>
<name>A0A6J4NLH3_9BURK</name>
<accession>A0A6J4NLH3</accession>
<feature type="compositionally biased region" description="Low complexity" evidence="1">
    <location>
        <begin position="137"/>
        <end position="148"/>
    </location>
</feature>
<feature type="compositionally biased region" description="Low complexity" evidence="1">
    <location>
        <begin position="45"/>
        <end position="54"/>
    </location>
</feature>
<feature type="region of interest" description="Disordered" evidence="1">
    <location>
        <begin position="14"/>
        <end position="63"/>
    </location>
</feature>
<gene>
    <name evidence="2" type="ORF">AVDCRST_MAG51-207</name>
</gene>
<dbReference type="EMBL" id="CADCUX010000053">
    <property type="protein sequence ID" value="CAA9387409.1"/>
    <property type="molecule type" value="Genomic_DNA"/>
</dbReference>
<feature type="compositionally biased region" description="Basic and acidic residues" evidence="1">
    <location>
        <begin position="126"/>
        <end position="136"/>
    </location>
</feature>
<feature type="non-terminal residue" evidence="2">
    <location>
        <position position="148"/>
    </location>
</feature>
<reference evidence="2" key="1">
    <citation type="submission" date="2020-02" db="EMBL/GenBank/DDBJ databases">
        <authorList>
            <person name="Meier V. D."/>
        </authorList>
    </citation>
    <scope>NUCLEOTIDE SEQUENCE</scope>
    <source>
        <strain evidence="2">AVDCRST_MAG51</strain>
    </source>
</reference>